<accession>A0A1X2I9P9</accession>
<dbReference type="OrthoDB" id="2257661at2759"/>
<proteinExistence type="predicted"/>
<keyword evidence="3" id="KW-1185">Reference proteome</keyword>
<name>A0A1X2I9P9_9FUNG</name>
<feature type="chain" id="PRO_5013389909" evidence="1">
    <location>
        <begin position="19"/>
        <end position="103"/>
    </location>
</feature>
<gene>
    <name evidence="2" type="ORF">BCR42DRAFT_440037</name>
</gene>
<feature type="signal peptide" evidence="1">
    <location>
        <begin position="1"/>
        <end position="18"/>
    </location>
</feature>
<evidence type="ECO:0000313" key="2">
    <source>
        <dbReference type="EMBL" id="ORZ12254.1"/>
    </source>
</evidence>
<sequence>MRFQSIFFFLALILTVMAVPEIEHDREEFDIHDCKFFTSLSCIRECPRGYVGVYRDLCFAAEDQHECCAVRCCRSRHNGDQEADGIEGGNINRNFQAGLGRSN</sequence>
<keyword evidence="1" id="KW-0732">Signal</keyword>
<dbReference type="EMBL" id="MCGE01000019">
    <property type="protein sequence ID" value="ORZ12254.1"/>
    <property type="molecule type" value="Genomic_DNA"/>
</dbReference>
<protein>
    <submittedName>
        <fullName evidence="2">Uncharacterized protein</fullName>
    </submittedName>
</protein>
<dbReference type="Proteomes" id="UP000193560">
    <property type="component" value="Unassembled WGS sequence"/>
</dbReference>
<reference evidence="2 3" key="1">
    <citation type="submission" date="2016-07" db="EMBL/GenBank/DDBJ databases">
        <title>Pervasive Adenine N6-methylation of Active Genes in Fungi.</title>
        <authorList>
            <consortium name="DOE Joint Genome Institute"/>
            <person name="Mondo S.J."/>
            <person name="Dannebaum R.O."/>
            <person name="Kuo R.C."/>
            <person name="Labutti K."/>
            <person name="Haridas S."/>
            <person name="Kuo A."/>
            <person name="Salamov A."/>
            <person name="Ahrendt S.R."/>
            <person name="Lipzen A."/>
            <person name="Sullivan W."/>
            <person name="Andreopoulos W.B."/>
            <person name="Clum A."/>
            <person name="Lindquist E."/>
            <person name="Daum C."/>
            <person name="Ramamoorthy G.K."/>
            <person name="Gryganskyi A."/>
            <person name="Culley D."/>
            <person name="Magnuson J.K."/>
            <person name="James T.Y."/>
            <person name="O'Malley M.A."/>
            <person name="Stajich J.E."/>
            <person name="Spatafora J.W."/>
            <person name="Visel A."/>
            <person name="Grigoriev I.V."/>
        </authorList>
    </citation>
    <scope>NUCLEOTIDE SEQUENCE [LARGE SCALE GENOMIC DNA]</scope>
    <source>
        <strain evidence="2 3">NRRL 1336</strain>
    </source>
</reference>
<dbReference type="AlphaFoldDB" id="A0A1X2I9P9"/>
<evidence type="ECO:0000313" key="3">
    <source>
        <dbReference type="Proteomes" id="UP000193560"/>
    </source>
</evidence>
<organism evidence="2 3">
    <name type="scientific">Absidia repens</name>
    <dbReference type="NCBI Taxonomy" id="90262"/>
    <lineage>
        <taxon>Eukaryota</taxon>
        <taxon>Fungi</taxon>
        <taxon>Fungi incertae sedis</taxon>
        <taxon>Mucoromycota</taxon>
        <taxon>Mucoromycotina</taxon>
        <taxon>Mucoromycetes</taxon>
        <taxon>Mucorales</taxon>
        <taxon>Cunninghamellaceae</taxon>
        <taxon>Absidia</taxon>
    </lineage>
</organism>
<evidence type="ECO:0000256" key="1">
    <source>
        <dbReference type="SAM" id="SignalP"/>
    </source>
</evidence>
<comment type="caution">
    <text evidence="2">The sequence shown here is derived from an EMBL/GenBank/DDBJ whole genome shotgun (WGS) entry which is preliminary data.</text>
</comment>